<evidence type="ECO:0000259" key="7">
    <source>
        <dbReference type="PROSITE" id="PS51635"/>
    </source>
</evidence>
<evidence type="ECO:0000313" key="9">
    <source>
        <dbReference type="Proteomes" id="UP001165080"/>
    </source>
</evidence>
<feature type="short sequence motif" description="DGA/G" evidence="4">
    <location>
        <begin position="212"/>
        <end position="214"/>
    </location>
</feature>
<feature type="domain" description="PNPLA" evidence="7">
    <location>
        <begin position="62"/>
        <end position="225"/>
    </location>
</feature>
<keyword evidence="9" id="KW-1185">Reference proteome</keyword>
<protein>
    <recommendedName>
        <fullName evidence="5">Patatin</fullName>
        <ecNumber evidence="5">3.1.1.-</ecNumber>
    </recommendedName>
</protein>
<dbReference type="EC" id="3.1.1.-" evidence="5"/>
<dbReference type="GO" id="GO:0052689">
    <property type="term" value="F:carboxylic ester hydrolase activity"/>
    <property type="evidence" value="ECO:0007669"/>
    <property type="project" value="UniProtKB-ARBA"/>
</dbReference>
<comment type="caution">
    <text evidence="4">Lacks conserved residue(s) required for the propagation of feature annotation.</text>
</comment>
<dbReference type="GO" id="GO:0016042">
    <property type="term" value="P:lipid catabolic process"/>
    <property type="evidence" value="ECO:0007669"/>
    <property type="project" value="UniProtKB-UniRule"/>
</dbReference>
<comment type="function">
    <text evidence="5">Lipolytic acyl hydrolase (LAH).</text>
</comment>
<feature type="active site" description="Proton acceptor" evidence="4">
    <location>
        <position position="212"/>
    </location>
</feature>
<organism evidence="8 9">
    <name type="scientific">Pleodorina starrii</name>
    <dbReference type="NCBI Taxonomy" id="330485"/>
    <lineage>
        <taxon>Eukaryota</taxon>
        <taxon>Viridiplantae</taxon>
        <taxon>Chlorophyta</taxon>
        <taxon>core chlorophytes</taxon>
        <taxon>Chlorophyceae</taxon>
        <taxon>CS clade</taxon>
        <taxon>Chlamydomonadales</taxon>
        <taxon>Volvocaceae</taxon>
        <taxon>Pleodorina</taxon>
    </lineage>
</organism>
<dbReference type="OrthoDB" id="566541at2759"/>
<dbReference type="GO" id="GO:0016298">
    <property type="term" value="F:lipase activity"/>
    <property type="evidence" value="ECO:0007669"/>
    <property type="project" value="UniProtKB-ARBA"/>
</dbReference>
<comment type="caution">
    <text evidence="8">The sequence shown here is derived from an EMBL/GenBank/DDBJ whole genome shotgun (WGS) entry which is preliminary data.</text>
</comment>
<comment type="domain">
    <text evidence="5">The nitrogen atoms of the two glycine residues in the GGXR motif define the oxyanion hole, and stabilize the oxyanion that forms during the nucleophilic attack by the catalytic serine during substrate cleavage.</text>
</comment>
<dbReference type="PROSITE" id="PS51635">
    <property type="entry name" value="PNPLA"/>
    <property type="match status" value="1"/>
</dbReference>
<dbReference type="AlphaFoldDB" id="A0A9W6BIC7"/>
<sequence>MRAPVQAPNSAPGRVTGPLTLSSRCCSKLVGRLRAPDSAVARALPTHTDTRTAGSTAEACDLVLSSGFLAFAGHAGFLQAVEELGLPVAGVMGTSAGALAGSLYCAGYSPRQVAKHLSEQTPASLLLPSAAPWRGGALSLEGVIGRLRDLLPPTFEELQREFAVGVVAADGRHLLIDSGPLPEAVAASAAIPFVFQPVDVPGHISHHGPFKDGGVVDRVGLKAWRDRRRAQMKSSNGSSPPRQPPPCLVHVIDRSSPFSGFDDTRAMGESRIVVVNSPRSGANFFDLGSFEEAMEAARDRARPHLATLRRGGRRSSGSGGGGGPGSSSAGAVGVSVGSSGNGNGNGSAAEEAAAAAAAAAAVAASAVAATAVESVSQATIV</sequence>
<dbReference type="InterPro" id="IPR002641">
    <property type="entry name" value="PNPLA_dom"/>
</dbReference>
<keyword evidence="3 4" id="KW-0443">Lipid metabolism</keyword>
<feature type="region of interest" description="Disordered" evidence="6">
    <location>
        <begin position="304"/>
        <end position="334"/>
    </location>
</feature>
<keyword evidence="1 4" id="KW-0378">Hydrolase</keyword>
<dbReference type="Gene3D" id="3.40.1090.10">
    <property type="entry name" value="Cytosolic phospholipase A2 catalytic domain"/>
    <property type="match status" value="2"/>
</dbReference>
<reference evidence="8 9" key="1">
    <citation type="journal article" date="2023" name="Commun. Biol.">
        <title>Reorganization of the ancestral sex-determining regions during the evolution of trioecy in Pleodorina starrii.</title>
        <authorList>
            <person name="Takahashi K."/>
            <person name="Suzuki S."/>
            <person name="Kawai-Toyooka H."/>
            <person name="Yamamoto K."/>
            <person name="Hamaji T."/>
            <person name="Ootsuki R."/>
            <person name="Yamaguchi H."/>
            <person name="Kawachi M."/>
            <person name="Higashiyama T."/>
            <person name="Nozaki H."/>
        </authorList>
    </citation>
    <scope>NUCLEOTIDE SEQUENCE [LARGE SCALE GENOMIC DNA]</scope>
    <source>
        <strain evidence="8 9">NIES-4479</strain>
    </source>
</reference>
<name>A0A9W6BIC7_9CHLO</name>
<keyword evidence="2 4" id="KW-0442">Lipid degradation</keyword>
<dbReference type="EMBL" id="BRXU01000006">
    <property type="protein sequence ID" value="GLC52355.1"/>
    <property type="molecule type" value="Genomic_DNA"/>
</dbReference>
<comment type="similarity">
    <text evidence="5">Belongs to the patatin family.</text>
</comment>
<accession>A0A9W6BIC7</accession>
<feature type="active site" description="Nucleophile" evidence="4">
    <location>
        <position position="95"/>
    </location>
</feature>
<evidence type="ECO:0000256" key="5">
    <source>
        <dbReference type="RuleBase" id="RU361262"/>
    </source>
</evidence>
<dbReference type="PANTHER" id="PTHR14226">
    <property type="entry name" value="NEUROPATHY TARGET ESTERASE/SWISS CHEESE D.MELANOGASTER"/>
    <property type="match status" value="1"/>
</dbReference>
<dbReference type="SUPFAM" id="SSF52151">
    <property type="entry name" value="FabD/lysophospholipase-like"/>
    <property type="match status" value="1"/>
</dbReference>
<feature type="region of interest" description="Disordered" evidence="6">
    <location>
        <begin position="227"/>
        <end position="254"/>
    </location>
</feature>
<evidence type="ECO:0000256" key="1">
    <source>
        <dbReference type="ARBA" id="ARBA00022801"/>
    </source>
</evidence>
<dbReference type="InterPro" id="IPR016035">
    <property type="entry name" value="Acyl_Trfase/lysoPLipase"/>
</dbReference>
<feature type="short sequence motif" description="GXSXG" evidence="4">
    <location>
        <begin position="93"/>
        <end position="97"/>
    </location>
</feature>
<evidence type="ECO:0000256" key="2">
    <source>
        <dbReference type="ARBA" id="ARBA00022963"/>
    </source>
</evidence>
<evidence type="ECO:0000256" key="6">
    <source>
        <dbReference type="SAM" id="MobiDB-lite"/>
    </source>
</evidence>
<evidence type="ECO:0000256" key="3">
    <source>
        <dbReference type="ARBA" id="ARBA00023098"/>
    </source>
</evidence>
<evidence type="ECO:0000313" key="8">
    <source>
        <dbReference type="EMBL" id="GLC52355.1"/>
    </source>
</evidence>
<dbReference type="InterPro" id="IPR050301">
    <property type="entry name" value="NTE"/>
</dbReference>
<proteinExistence type="inferred from homology"/>
<evidence type="ECO:0000256" key="4">
    <source>
        <dbReference type="PROSITE-ProRule" id="PRU01161"/>
    </source>
</evidence>
<dbReference type="Pfam" id="PF01734">
    <property type="entry name" value="Patatin"/>
    <property type="match status" value="1"/>
</dbReference>
<gene>
    <name evidence="8" type="primary">PLEST009073</name>
    <name evidence="8" type="ORF">PLESTB_000620200</name>
</gene>
<dbReference type="PANTHER" id="PTHR14226:SF29">
    <property type="entry name" value="NEUROPATHY TARGET ESTERASE SWS"/>
    <property type="match status" value="1"/>
</dbReference>
<dbReference type="Proteomes" id="UP001165080">
    <property type="component" value="Unassembled WGS sequence"/>
</dbReference>